<evidence type="ECO:0000313" key="3">
    <source>
        <dbReference type="EMBL" id="EAT85705.2"/>
    </source>
</evidence>
<dbReference type="SUPFAM" id="SSF55811">
    <property type="entry name" value="Nudix"/>
    <property type="match status" value="1"/>
</dbReference>
<keyword evidence="1" id="KW-0378">Hydrolase</keyword>
<dbReference type="GO" id="GO:0016787">
    <property type="term" value="F:hydrolase activity"/>
    <property type="evidence" value="ECO:0007669"/>
    <property type="project" value="UniProtKB-KW"/>
</dbReference>
<dbReference type="GO" id="GO:0000932">
    <property type="term" value="C:P-body"/>
    <property type="evidence" value="ECO:0000318"/>
    <property type="project" value="GO_Central"/>
</dbReference>
<dbReference type="KEGG" id="pno:SNOG_07054"/>
<dbReference type="Proteomes" id="UP000001055">
    <property type="component" value="Unassembled WGS sequence"/>
</dbReference>
<gene>
    <name evidence="3" type="ORF">SNOG_07054</name>
</gene>
<dbReference type="InterPro" id="IPR000086">
    <property type="entry name" value="NUDIX_hydrolase_dom"/>
</dbReference>
<dbReference type="PANTHER" id="PTHR23114:SF22">
    <property type="entry name" value="NUDIX HYDROLASE DOMAIN-CONTAINING PROTEIN"/>
    <property type="match status" value="1"/>
</dbReference>
<dbReference type="GO" id="GO:0000290">
    <property type="term" value="P:deadenylation-dependent decapping of nuclear-transcribed mRNA"/>
    <property type="evidence" value="ECO:0000318"/>
    <property type="project" value="GO_Central"/>
</dbReference>
<dbReference type="PROSITE" id="PS00893">
    <property type="entry name" value="NUDIX_BOX"/>
    <property type="match status" value="1"/>
</dbReference>
<sequence>MRKVHTRPNLLFEYIQPKNTARHTSKAIESSHFRHPPTKTPVHFHHHGHLLYHLNNPKHPSSMALKTHTVPSPSFVESCGAILFSPTYTHISLLKLLPTNTYTLPKGRRNMHESRSACALREVREETGCRCTLVPIRMATRQTAADDPVDVPDVPRVWDALREPFMWQVRELGEGKGVKILWWFVAVVDGDGDGEGGGGEEGVESEWVEVGEACGMLGFESDREVVRGAVRVLADTLGCGVGV</sequence>
<dbReference type="Pfam" id="PF00293">
    <property type="entry name" value="NUDIX"/>
    <property type="match status" value="1"/>
</dbReference>
<organism evidence="3 4">
    <name type="scientific">Phaeosphaeria nodorum (strain SN15 / ATCC MYA-4574 / FGSC 10173)</name>
    <name type="common">Glume blotch fungus</name>
    <name type="synonym">Parastagonospora nodorum</name>
    <dbReference type="NCBI Taxonomy" id="321614"/>
    <lineage>
        <taxon>Eukaryota</taxon>
        <taxon>Fungi</taxon>
        <taxon>Dikarya</taxon>
        <taxon>Ascomycota</taxon>
        <taxon>Pezizomycotina</taxon>
        <taxon>Dothideomycetes</taxon>
        <taxon>Pleosporomycetidae</taxon>
        <taxon>Pleosporales</taxon>
        <taxon>Pleosporineae</taxon>
        <taxon>Phaeosphaeriaceae</taxon>
        <taxon>Parastagonospora</taxon>
    </lineage>
</organism>
<evidence type="ECO:0000313" key="4">
    <source>
        <dbReference type="Proteomes" id="UP000001055"/>
    </source>
</evidence>
<proteinExistence type="predicted"/>
<dbReference type="AlphaFoldDB" id="Q0UMG0"/>
<dbReference type="EMBL" id="CH445334">
    <property type="protein sequence ID" value="EAT85705.2"/>
    <property type="molecule type" value="Genomic_DNA"/>
</dbReference>
<dbReference type="VEuPathDB" id="FungiDB:JI435_070540"/>
<feature type="domain" description="Nudix hydrolase" evidence="2">
    <location>
        <begin position="74"/>
        <end position="230"/>
    </location>
</feature>
<dbReference type="STRING" id="321614.Q0UMG0"/>
<evidence type="ECO:0000256" key="1">
    <source>
        <dbReference type="ARBA" id="ARBA00022801"/>
    </source>
</evidence>
<dbReference type="RefSeq" id="XP_001797409.1">
    <property type="nucleotide sequence ID" value="XM_001797357.1"/>
</dbReference>
<dbReference type="GO" id="GO:0005737">
    <property type="term" value="C:cytoplasm"/>
    <property type="evidence" value="ECO:0000318"/>
    <property type="project" value="GO_Central"/>
</dbReference>
<dbReference type="Gene3D" id="3.90.79.10">
    <property type="entry name" value="Nucleoside Triphosphate Pyrophosphohydrolase"/>
    <property type="match status" value="1"/>
</dbReference>
<name>Q0UMG0_PHANO</name>
<reference evidence="4" key="1">
    <citation type="journal article" date="2007" name="Plant Cell">
        <title>Dothideomycete-plant interactions illuminated by genome sequencing and EST analysis of the wheat pathogen Stagonospora nodorum.</title>
        <authorList>
            <person name="Hane J.K."/>
            <person name="Lowe R.G."/>
            <person name="Solomon P.S."/>
            <person name="Tan K.C."/>
            <person name="Schoch C.L."/>
            <person name="Spatafora J.W."/>
            <person name="Crous P.W."/>
            <person name="Kodira C."/>
            <person name="Birren B.W."/>
            <person name="Galagan J.E."/>
            <person name="Torriani S.F."/>
            <person name="McDonald B.A."/>
            <person name="Oliver R.P."/>
        </authorList>
    </citation>
    <scope>NUCLEOTIDE SEQUENCE [LARGE SCALE GENOMIC DNA]</scope>
    <source>
        <strain evidence="4">SN15 / ATCC MYA-4574 / FGSC 10173</strain>
    </source>
</reference>
<dbReference type="eggNOG" id="ENOG502S6AN">
    <property type="taxonomic scope" value="Eukaryota"/>
</dbReference>
<dbReference type="PROSITE" id="PS51462">
    <property type="entry name" value="NUDIX"/>
    <property type="match status" value="1"/>
</dbReference>
<dbReference type="InterPro" id="IPR015797">
    <property type="entry name" value="NUDIX_hydrolase-like_dom_sf"/>
</dbReference>
<dbReference type="InParanoid" id="Q0UMG0"/>
<dbReference type="PANTHER" id="PTHR23114">
    <property type="entry name" value="M7GPPPN-MRNA HYDROLASE"/>
    <property type="match status" value="1"/>
</dbReference>
<dbReference type="InterPro" id="IPR020084">
    <property type="entry name" value="NUDIX_hydrolase_CS"/>
</dbReference>
<accession>Q0UMG0</accession>
<dbReference type="HOGENOM" id="CLU_037162_2_2_1"/>
<evidence type="ECO:0000259" key="2">
    <source>
        <dbReference type="PROSITE" id="PS51462"/>
    </source>
</evidence>
<protein>
    <recommendedName>
        <fullName evidence="2">Nudix hydrolase domain-containing protein</fullName>
    </recommendedName>
</protein>
<dbReference type="GeneID" id="5974299"/>